<protein>
    <submittedName>
        <fullName evidence="2">Uncharacterized protein</fullName>
    </submittedName>
</protein>
<reference evidence="2" key="1">
    <citation type="submission" date="2019-12" db="EMBL/GenBank/DDBJ databases">
        <title>Genome sequencing and annotation of Brassica cretica.</title>
        <authorList>
            <person name="Studholme D.J."/>
            <person name="Sarris P."/>
        </authorList>
    </citation>
    <scope>NUCLEOTIDE SEQUENCE</scope>
    <source>
        <strain evidence="2">PFS-109/04</strain>
        <tissue evidence="2">Leaf</tissue>
    </source>
</reference>
<feature type="region of interest" description="Disordered" evidence="1">
    <location>
        <begin position="1"/>
        <end position="117"/>
    </location>
</feature>
<accession>A0A8S9N6H1</accession>
<sequence>MEEATHEKSAGDLAFEAELSGDDQQEVSYVNGQGWQLKNYHPNPNVRNNQQIFWPKQDKPTDPAQSNQGQYAGYQKNYQTRAYKESEQQPADTPAVERNKEPAVGTSSPGPEQLAEAVRPIPEVVPPREYIPKFPYPVPAKATRKDREEMKCRKMLEDLTKESEQLPADTPAVERNIEPAVGTSLQGPEQPAEAVRPFPEVAPPHEYIPKVSYPVPAKATRKDKEEMKCWKMLEDLTTGMPRCLIPQGVLEEW</sequence>
<gene>
    <name evidence="2" type="ORF">F2Q69_00054607</name>
</gene>
<organism evidence="2 3">
    <name type="scientific">Brassica cretica</name>
    <name type="common">Mustard</name>
    <dbReference type="NCBI Taxonomy" id="69181"/>
    <lineage>
        <taxon>Eukaryota</taxon>
        <taxon>Viridiplantae</taxon>
        <taxon>Streptophyta</taxon>
        <taxon>Embryophyta</taxon>
        <taxon>Tracheophyta</taxon>
        <taxon>Spermatophyta</taxon>
        <taxon>Magnoliopsida</taxon>
        <taxon>eudicotyledons</taxon>
        <taxon>Gunneridae</taxon>
        <taxon>Pentapetalae</taxon>
        <taxon>rosids</taxon>
        <taxon>malvids</taxon>
        <taxon>Brassicales</taxon>
        <taxon>Brassicaceae</taxon>
        <taxon>Brassiceae</taxon>
        <taxon>Brassica</taxon>
    </lineage>
</organism>
<comment type="caution">
    <text evidence="2">The sequence shown here is derived from an EMBL/GenBank/DDBJ whole genome shotgun (WGS) entry which is preliminary data.</text>
</comment>
<name>A0A8S9N6H1_BRACR</name>
<evidence type="ECO:0000313" key="3">
    <source>
        <dbReference type="Proteomes" id="UP000712600"/>
    </source>
</evidence>
<evidence type="ECO:0000313" key="2">
    <source>
        <dbReference type="EMBL" id="KAF3489358.1"/>
    </source>
</evidence>
<feature type="compositionally biased region" description="Polar residues" evidence="1">
    <location>
        <begin position="63"/>
        <end position="80"/>
    </location>
</feature>
<dbReference type="AlphaFoldDB" id="A0A8S9N6H1"/>
<feature type="compositionally biased region" description="Basic and acidic residues" evidence="1">
    <location>
        <begin position="1"/>
        <end position="10"/>
    </location>
</feature>
<feature type="compositionally biased region" description="Polar residues" evidence="1">
    <location>
        <begin position="26"/>
        <end position="36"/>
    </location>
</feature>
<proteinExistence type="predicted"/>
<evidence type="ECO:0000256" key="1">
    <source>
        <dbReference type="SAM" id="MobiDB-lite"/>
    </source>
</evidence>
<dbReference type="EMBL" id="QGKX02002183">
    <property type="protein sequence ID" value="KAF3489358.1"/>
    <property type="molecule type" value="Genomic_DNA"/>
</dbReference>
<dbReference type="Proteomes" id="UP000712600">
    <property type="component" value="Unassembled WGS sequence"/>
</dbReference>